<feature type="transmembrane region" description="Helical" evidence="1">
    <location>
        <begin position="23"/>
        <end position="42"/>
    </location>
</feature>
<evidence type="ECO:0000313" key="2">
    <source>
        <dbReference type="EMBL" id="TWJ19356.1"/>
    </source>
</evidence>
<sequence length="43" mass="4830">MPKRIAPLSEMQVRNAKPQAKQVTLFDGGGLFLLVICQLITFR</sequence>
<keyword evidence="1" id="KW-1133">Transmembrane helix</keyword>
<keyword evidence="1" id="KW-0812">Transmembrane</keyword>
<gene>
    <name evidence="2" type="ORF">JN12_01769</name>
</gene>
<keyword evidence="1" id="KW-0472">Membrane</keyword>
<proteinExistence type="predicted"/>
<protein>
    <submittedName>
        <fullName evidence="2">Uncharacterized protein</fullName>
    </submittedName>
</protein>
<evidence type="ECO:0000256" key="1">
    <source>
        <dbReference type="SAM" id="Phobius"/>
    </source>
</evidence>
<dbReference type="Proteomes" id="UP000319449">
    <property type="component" value="Unassembled WGS sequence"/>
</dbReference>
<dbReference type="AlphaFoldDB" id="A0A562VMZ3"/>
<evidence type="ECO:0000313" key="3">
    <source>
        <dbReference type="Proteomes" id="UP000319449"/>
    </source>
</evidence>
<organism evidence="2 3">
    <name type="scientific">Geobacter argillaceus</name>
    <dbReference type="NCBI Taxonomy" id="345631"/>
    <lineage>
        <taxon>Bacteria</taxon>
        <taxon>Pseudomonadati</taxon>
        <taxon>Thermodesulfobacteriota</taxon>
        <taxon>Desulfuromonadia</taxon>
        <taxon>Geobacterales</taxon>
        <taxon>Geobacteraceae</taxon>
        <taxon>Geobacter</taxon>
    </lineage>
</organism>
<comment type="caution">
    <text evidence="2">The sequence shown here is derived from an EMBL/GenBank/DDBJ whole genome shotgun (WGS) entry which is preliminary data.</text>
</comment>
<dbReference type="EMBL" id="VLLN01000009">
    <property type="protein sequence ID" value="TWJ19356.1"/>
    <property type="molecule type" value="Genomic_DNA"/>
</dbReference>
<reference evidence="2 3" key="1">
    <citation type="submission" date="2019-07" db="EMBL/GenBank/DDBJ databases">
        <title>Genomic Encyclopedia of Archaeal and Bacterial Type Strains, Phase II (KMG-II): from individual species to whole genera.</title>
        <authorList>
            <person name="Goeker M."/>
        </authorList>
    </citation>
    <scope>NUCLEOTIDE SEQUENCE [LARGE SCALE GENOMIC DNA]</scope>
    <source>
        <strain evidence="2 3">ATCC BAA-1139</strain>
    </source>
</reference>
<keyword evidence="3" id="KW-1185">Reference proteome</keyword>
<name>A0A562VMZ3_9BACT</name>
<accession>A0A562VMZ3</accession>